<organism evidence="1 2">
    <name type="scientific">Candidatus Nitrotoga arctica</name>
    <dbReference type="NCBI Taxonomy" id="453162"/>
    <lineage>
        <taxon>Bacteria</taxon>
        <taxon>Pseudomonadati</taxon>
        <taxon>Pseudomonadota</taxon>
        <taxon>Betaproteobacteria</taxon>
        <taxon>Nitrosomonadales</taxon>
        <taxon>Gallionellaceae</taxon>
        <taxon>Candidatus Nitrotoga</taxon>
    </lineage>
</organism>
<protein>
    <submittedName>
        <fullName evidence="1">Uncharacterized protein</fullName>
    </submittedName>
</protein>
<dbReference type="Proteomes" id="UP000839052">
    <property type="component" value="Chromosome"/>
</dbReference>
<keyword evidence="2" id="KW-1185">Reference proteome</keyword>
<gene>
    <name evidence="1" type="ORF">NTG6680_2775</name>
</gene>
<name>A0ABN8ASB3_9PROT</name>
<accession>A0ABN8ASB3</accession>
<sequence>MKLTLELLFVNVSGTNKFYPLFDVALRKKPHNVYLHDNLQLNTIYRKVSEFKPSLCEIEYCGKYRKKRGC</sequence>
<evidence type="ECO:0000313" key="2">
    <source>
        <dbReference type="Proteomes" id="UP000839052"/>
    </source>
</evidence>
<proteinExistence type="predicted"/>
<dbReference type="EMBL" id="OU912926">
    <property type="protein sequence ID" value="CAG9934024.1"/>
    <property type="molecule type" value="Genomic_DNA"/>
</dbReference>
<reference evidence="1 2" key="1">
    <citation type="submission" date="2021-10" db="EMBL/GenBank/DDBJ databases">
        <authorList>
            <person name="Koch H."/>
        </authorList>
    </citation>
    <scope>NUCLEOTIDE SEQUENCE [LARGE SCALE GENOMIC DNA]</scope>
    <source>
        <strain evidence="1">6680</strain>
    </source>
</reference>
<evidence type="ECO:0000313" key="1">
    <source>
        <dbReference type="EMBL" id="CAG9934024.1"/>
    </source>
</evidence>